<organism evidence="1 2">
    <name type="scientific">Curtobacterium herbarum</name>
    <dbReference type="NCBI Taxonomy" id="150122"/>
    <lineage>
        <taxon>Bacteria</taxon>
        <taxon>Bacillati</taxon>
        <taxon>Actinomycetota</taxon>
        <taxon>Actinomycetes</taxon>
        <taxon>Micrococcales</taxon>
        <taxon>Microbacteriaceae</taxon>
        <taxon>Curtobacterium</taxon>
    </lineage>
</organism>
<dbReference type="Proteomes" id="UP001501742">
    <property type="component" value="Unassembled WGS sequence"/>
</dbReference>
<proteinExistence type="predicted"/>
<sequence>MTGPEVIDDRFAARFVDAVHDCFVNSAILNEGMCWVGGRVREPHDAVILYRDRPDGPVLGRLYELRSYSALFGGETAQWLANEAWVSDITDPSGAGEPKEVDWAVGLVDDPAAVRWLD</sequence>
<dbReference type="EMBL" id="BAAAJX010000005">
    <property type="protein sequence ID" value="GAA1493124.1"/>
    <property type="molecule type" value="Genomic_DNA"/>
</dbReference>
<evidence type="ECO:0000313" key="1">
    <source>
        <dbReference type="EMBL" id="GAA1493124.1"/>
    </source>
</evidence>
<gene>
    <name evidence="1" type="ORF">GCM10009627_14700</name>
</gene>
<accession>A0ABN1ZC17</accession>
<evidence type="ECO:0000313" key="2">
    <source>
        <dbReference type="Proteomes" id="UP001501742"/>
    </source>
</evidence>
<name>A0ABN1ZC17_9MICO</name>
<protein>
    <submittedName>
        <fullName evidence="1">Uncharacterized protein</fullName>
    </submittedName>
</protein>
<comment type="caution">
    <text evidence="1">The sequence shown here is derived from an EMBL/GenBank/DDBJ whole genome shotgun (WGS) entry which is preliminary data.</text>
</comment>
<reference evidence="1 2" key="1">
    <citation type="journal article" date="2019" name="Int. J. Syst. Evol. Microbiol.">
        <title>The Global Catalogue of Microorganisms (GCM) 10K type strain sequencing project: providing services to taxonomists for standard genome sequencing and annotation.</title>
        <authorList>
            <consortium name="The Broad Institute Genomics Platform"/>
            <consortium name="The Broad Institute Genome Sequencing Center for Infectious Disease"/>
            <person name="Wu L."/>
            <person name="Ma J."/>
        </authorList>
    </citation>
    <scope>NUCLEOTIDE SEQUENCE [LARGE SCALE GENOMIC DNA]</scope>
    <source>
        <strain evidence="1 2">JCM 12140</strain>
    </source>
</reference>
<keyword evidence="2" id="KW-1185">Reference proteome</keyword>